<dbReference type="InterPro" id="IPR015415">
    <property type="entry name" value="Spast_Vps4_C"/>
</dbReference>
<feature type="compositionally biased region" description="Basic and acidic residues" evidence="9">
    <location>
        <begin position="90"/>
        <end position="105"/>
    </location>
</feature>
<dbReference type="GO" id="GO:0016887">
    <property type="term" value="F:ATP hydrolysis activity"/>
    <property type="evidence" value="ECO:0007669"/>
    <property type="project" value="InterPro"/>
</dbReference>
<dbReference type="InterPro" id="IPR003960">
    <property type="entry name" value="ATPase_AAA_CS"/>
</dbReference>
<dbReference type="EC" id="5.6.1.1" evidence="8"/>
<dbReference type="InterPro" id="IPR041569">
    <property type="entry name" value="AAA_lid_3"/>
</dbReference>
<protein>
    <recommendedName>
        <fullName evidence="8">Katanin p60 ATPase-containing subunit A1</fullName>
        <shortName evidence="8">Katanin p60 subunit A1</shortName>
        <ecNumber evidence="8">5.6.1.1</ecNumber>
    </recommendedName>
    <alternativeName>
        <fullName evidence="8">p60 katanin</fullName>
    </alternativeName>
</protein>
<comment type="catalytic activity">
    <reaction evidence="8">
        <text>n ATP + n H2O + a microtubule = n ADP + n phosphate + (n+1) alpha/beta tubulin heterodimers.</text>
        <dbReference type="EC" id="5.6.1.1"/>
    </reaction>
</comment>
<comment type="subunit">
    <text evidence="8">Can homooligomerize into hexameric rings, which may be promoted by interaction with microtubules. Interacts with KATNB1, which may serve as a targeting subunit.</text>
</comment>
<dbReference type="GO" id="GO:0008568">
    <property type="term" value="F:microtubule severing ATPase activity"/>
    <property type="evidence" value="ECO:0007669"/>
    <property type="project" value="UniProtKB-EC"/>
</dbReference>
<dbReference type="GO" id="GO:0051301">
    <property type="term" value="P:cell division"/>
    <property type="evidence" value="ECO:0007669"/>
    <property type="project" value="UniProtKB-KW"/>
</dbReference>
<evidence type="ECO:0000256" key="5">
    <source>
        <dbReference type="ARBA" id="ARBA00022840"/>
    </source>
</evidence>
<name>A0AAD9KCR2_9ANNE</name>
<dbReference type="InterPro" id="IPR050304">
    <property type="entry name" value="MT-severing_AAA_ATPase"/>
</dbReference>
<feature type="compositionally biased region" description="Basic and acidic residues" evidence="9">
    <location>
        <begin position="159"/>
        <end position="200"/>
    </location>
</feature>
<comment type="subcellular location">
    <subcellularLocation>
        <location evidence="1 8">Cytoplasm</location>
        <location evidence="1 8">Cytoskeleton</location>
        <location evidence="1 8">Spindle</location>
    </subcellularLocation>
    <subcellularLocation>
        <location evidence="8">Cytoplasm</location>
    </subcellularLocation>
    <subcellularLocation>
        <location evidence="8">Cytoplasm</location>
        <location evidence="8">Cytoskeleton</location>
        <location evidence="8">Microtubule organizing center</location>
        <location evidence="8">Centrosome</location>
    </subcellularLocation>
    <subcellularLocation>
        <location evidence="8">Cytoplasm</location>
        <location evidence="8">Cytoskeleton</location>
        <location evidence="8">Spindle pole</location>
    </subcellularLocation>
    <text evidence="8">Predominantly cytoplasmic. Also localized to the interphase centrosome and the mitotic spindle poles. Enhanced recruitment to the mitotic spindle poles requires microtubules and interaction with KATNB1.</text>
</comment>
<evidence type="ECO:0000313" key="11">
    <source>
        <dbReference type="EMBL" id="KAK2169294.1"/>
    </source>
</evidence>
<evidence type="ECO:0000313" key="12">
    <source>
        <dbReference type="Proteomes" id="UP001208570"/>
    </source>
</evidence>
<evidence type="ECO:0000256" key="2">
    <source>
        <dbReference type="ARBA" id="ARBA00022490"/>
    </source>
</evidence>
<dbReference type="AlphaFoldDB" id="A0AAD9KCR2"/>
<evidence type="ECO:0000256" key="8">
    <source>
        <dbReference type="HAMAP-Rule" id="MF_03023"/>
    </source>
</evidence>
<dbReference type="Pfam" id="PF21126">
    <property type="entry name" value="KATNA1_MIT"/>
    <property type="match status" value="1"/>
</dbReference>
<dbReference type="FunFam" id="3.40.50.300:FF:000159">
    <property type="entry name" value="Katanin p60 ATPase-containing subunit A1"/>
    <property type="match status" value="1"/>
</dbReference>
<keyword evidence="6 8" id="KW-0206">Cytoskeleton</keyword>
<dbReference type="Pfam" id="PF09336">
    <property type="entry name" value="Vps4_C"/>
    <property type="match status" value="1"/>
</dbReference>
<comment type="activity regulation">
    <text evidence="8">ATPase activity is stimulated by microtubules, which promote homooligomerization. ATP-dependent microtubule severing is stimulated by interaction with KATNB1.</text>
</comment>
<dbReference type="PANTHER" id="PTHR23074:SF19">
    <property type="entry name" value="KATANIN P60 ATPASE-CONTAINING SUBUNIT A1"/>
    <property type="match status" value="1"/>
</dbReference>
<keyword evidence="12" id="KW-1185">Reference proteome</keyword>
<dbReference type="HAMAP" id="MF_03023">
    <property type="entry name" value="Katanin_p60_A1"/>
    <property type="match status" value="1"/>
</dbReference>
<keyword evidence="7 8" id="KW-0413">Isomerase</keyword>
<dbReference type="Proteomes" id="UP001208570">
    <property type="component" value="Unassembled WGS sequence"/>
</dbReference>
<dbReference type="GO" id="GO:0008017">
    <property type="term" value="F:microtubule binding"/>
    <property type="evidence" value="ECO:0007669"/>
    <property type="project" value="UniProtKB-UniRule"/>
</dbReference>
<dbReference type="GO" id="GO:0005813">
    <property type="term" value="C:centrosome"/>
    <property type="evidence" value="ECO:0007669"/>
    <property type="project" value="UniProtKB-SubCell"/>
</dbReference>
<organism evidence="11 12">
    <name type="scientific">Paralvinella palmiformis</name>
    <dbReference type="NCBI Taxonomy" id="53620"/>
    <lineage>
        <taxon>Eukaryota</taxon>
        <taxon>Metazoa</taxon>
        <taxon>Spiralia</taxon>
        <taxon>Lophotrochozoa</taxon>
        <taxon>Annelida</taxon>
        <taxon>Polychaeta</taxon>
        <taxon>Sedentaria</taxon>
        <taxon>Canalipalpata</taxon>
        <taxon>Terebellida</taxon>
        <taxon>Terebelliformia</taxon>
        <taxon>Alvinellidae</taxon>
        <taxon>Paralvinella</taxon>
    </lineage>
</organism>
<feature type="domain" description="AAA+ ATPase" evidence="10">
    <location>
        <begin position="253"/>
        <end position="449"/>
    </location>
</feature>
<dbReference type="PROSITE" id="PS00674">
    <property type="entry name" value="AAA"/>
    <property type="match status" value="1"/>
</dbReference>
<keyword evidence="3 8" id="KW-0493">Microtubule</keyword>
<dbReference type="InterPro" id="IPR003959">
    <property type="entry name" value="ATPase_AAA_core"/>
</dbReference>
<dbReference type="Gene3D" id="1.10.8.60">
    <property type="match status" value="1"/>
</dbReference>
<reference evidence="11" key="1">
    <citation type="journal article" date="2023" name="Mol. Biol. Evol.">
        <title>Third-Generation Sequencing Reveals the Adaptive Role of the Epigenome in Three Deep-Sea Polychaetes.</title>
        <authorList>
            <person name="Perez M."/>
            <person name="Aroh O."/>
            <person name="Sun Y."/>
            <person name="Lan Y."/>
            <person name="Juniper S.K."/>
            <person name="Young C.R."/>
            <person name="Angers B."/>
            <person name="Qian P.Y."/>
        </authorList>
    </citation>
    <scope>NUCLEOTIDE SEQUENCE</scope>
    <source>
        <strain evidence="11">P08H-3</strain>
    </source>
</reference>
<keyword evidence="8" id="KW-0132">Cell division</keyword>
<evidence type="ECO:0000256" key="4">
    <source>
        <dbReference type="ARBA" id="ARBA00022741"/>
    </source>
</evidence>
<dbReference type="Gene3D" id="1.20.58.80">
    <property type="entry name" value="Phosphotransferase system, lactose/cellobiose-type IIA subunit"/>
    <property type="match status" value="1"/>
</dbReference>
<dbReference type="GO" id="GO:0000922">
    <property type="term" value="C:spindle pole"/>
    <property type="evidence" value="ECO:0007669"/>
    <property type="project" value="UniProtKB-SubCell"/>
</dbReference>
<dbReference type="Pfam" id="PF17862">
    <property type="entry name" value="AAA_lid_3"/>
    <property type="match status" value="1"/>
</dbReference>
<keyword evidence="2 8" id="KW-0963">Cytoplasm</keyword>
<dbReference type="GO" id="GO:0005737">
    <property type="term" value="C:cytoplasm"/>
    <property type="evidence" value="ECO:0007669"/>
    <property type="project" value="UniProtKB-SubCell"/>
</dbReference>
<evidence type="ECO:0000256" key="3">
    <source>
        <dbReference type="ARBA" id="ARBA00022701"/>
    </source>
</evidence>
<keyword evidence="8" id="KW-0131">Cell cycle</keyword>
<accession>A0AAD9KCR2</accession>
<dbReference type="FunFam" id="1.20.58.80:FF:000003">
    <property type="entry name" value="Katanin p60 ATPase-containing subunit A1"/>
    <property type="match status" value="1"/>
</dbReference>
<dbReference type="GO" id="GO:0005524">
    <property type="term" value="F:ATP binding"/>
    <property type="evidence" value="ECO:0007669"/>
    <property type="project" value="UniProtKB-KW"/>
</dbReference>
<dbReference type="SUPFAM" id="SSF52540">
    <property type="entry name" value="P-loop containing nucleoside triphosphate hydrolases"/>
    <property type="match status" value="2"/>
</dbReference>
<evidence type="ECO:0000256" key="9">
    <source>
        <dbReference type="SAM" id="MobiDB-lite"/>
    </source>
</evidence>
<dbReference type="GO" id="GO:0005874">
    <property type="term" value="C:microtubule"/>
    <property type="evidence" value="ECO:0007669"/>
    <property type="project" value="UniProtKB-KW"/>
</dbReference>
<dbReference type="EMBL" id="JAODUP010000011">
    <property type="protein sequence ID" value="KAK2169294.1"/>
    <property type="molecule type" value="Genomic_DNA"/>
</dbReference>
<proteinExistence type="inferred from homology"/>
<dbReference type="InterPro" id="IPR027417">
    <property type="entry name" value="P-loop_NTPase"/>
</dbReference>
<dbReference type="InterPro" id="IPR003593">
    <property type="entry name" value="AAA+_ATPase"/>
</dbReference>
<feature type="binding site" evidence="8">
    <location>
        <begin position="261"/>
        <end position="268"/>
    </location>
    <ligand>
        <name>ATP</name>
        <dbReference type="ChEBI" id="CHEBI:30616"/>
    </ligand>
</feature>
<comment type="function">
    <text evidence="8">Catalytic subunit of a complex which severs microtubules in an ATP-dependent manner. Microtubule severing may promote rapid reorganization of cellular microtubule arrays and the release of microtubules from the centrosome following nucleation.</text>
</comment>
<sequence length="557" mass="62982">MANMQEIHENTKMAREYALLGNYETSLVYYQGVLQQIQKLLTTITEPTRKQKWQEVREQLAQEYEQVKDINSTLASFKTDDSRFSPAAYDNHRPGRFEEPTRDPDVWPPPTPIEQRPSPNIRGNRPVAKKAEPSRARNVAPSRNDPRGARKAAPSYGNVDRDAGRGDRKRHGERDRKDPGRKGVPHDEQSENKFDPSGYDKDLVENLERDIVQRNPNVHWEDIANLVDAKRLLQEAVVLPLVVPDFFKGIRRPWKGVLMVGPPGTGKTLLAKAVATECGTTFFNVSSSSLTSKYRGESEKLVRLLFEMGIMMVGPPGTGKTLLAKAVATECGTTFFNVSSSSLTSKYHGESEKLVRILFEMARFYAPSTIFIDEIDSICSRRGSDSEHEASRRVKSELLIQMDGVTGATGQDEDPMKIVMVLAATNFPWDIDEALRRRLEKRIYIPLPDKAGRYKLLEINLKEVELARDVDLNIIAEKLEGYSGADITNVCRDAAMMSMRRRIEGLTPDQIRKIPREELLAPATMCDFELAMKKVSKSVSQDDLKKYIKWMDEFGSV</sequence>
<dbReference type="SMART" id="SM00382">
    <property type="entry name" value="AAA"/>
    <property type="match status" value="1"/>
</dbReference>
<dbReference type="CDD" id="cd21748">
    <property type="entry name" value="Kp60-NTD"/>
    <property type="match status" value="1"/>
</dbReference>
<comment type="caution">
    <text evidence="11">The sequence shown here is derived from an EMBL/GenBank/DDBJ whole genome shotgun (WGS) entry which is preliminary data.</text>
</comment>
<dbReference type="InterPro" id="IPR048611">
    <property type="entry name" value="KATNA1_MIT"/>
</dbReference>
<evidence type="ECO:0000259" key="10">
    <source>
        <dbReference type="SMART" id="SM00382"/>
    </source>
</evidence>
<gene>
    <name evidence="8" type="primary">KATNA1</name>
    <name evidence="11" type="ORF">LSH36_11g03078</name>
</gene>
<dbReference type="InterPro" id="IPR028596">
    <property type="entry name" value="KATNA1"/>
</dbReference>
<comment type="similarity">
    <text evidence="8">Belongs to the AAA ATPase family. Katanin p60 subunit A1 subfamily.</text>
</comment>
<keyword evidence="5 8" id="KW-0067">ATP-binding</keyword>
<dbReference type="FunFam" id="1.10.8.60:FF:000025">
    <property type="entry name" value="Katanin p60 ATPase-containing subunit A1"/>
    <property type="match status" value="1"/>
</dbReference>
<dbReference type="GO" id="GO:0051013">
    <property type="term" value="P:microtubule severing"/>
    <property type="evidence" value="ECO:0007669"/>
    <property type="project" value="UniProtKB-UniRule"/>
</dbReference>
<dbReference type="PANTHER" id="PTHR23074">
    <property type="entry name" value="AAA DOMAIN-CONTAINING"/>
    <property type="match status" value="1"/>
</dbReference>
<evidence type="ECO:0000256" key="6">
    <source>
        <dbReference type="ARBA" id="ARBA00023212"/>
    </source>
</evidence>
<evidence type="ECO:0000256" key="7">
    <source>
        <dbReference type="ARBA" id="ARBA00023235"/>
    </source>
</evidence>
<keyword evidence="4 8" id="KW-0547">Nucleotide-binding</keyword>
<evidence type="ECO:0000256" key="1">
    <source>
        <dbReference type="ARBA" id="ARBA00004186"/>
    </source>
</evidence>
<dbReference type="Pfam" id="PF00004">
    <property type="entry name" value="AAA"/>
    <property type="match status" value="2"/>
</dbReference>
<dbReference type="FunFam" id="3.40.50.300:FF:002850">
    <property type="entry name" value="Katanin p60 ATPase-containing subunit A-like 2"/>
    <property type="match status" value="1"/>
</dbReference>
<feature type="region of interest" description="Disordered" evidence="9">
    <location>
        <begin position="79"/>
        <end position="200"/>
    </location>
</feature>
<dbReference type="Gene3D" id="3.40.50.300">
    <property type="entry name" value="P-loop containing nucleotide triphosphate hydrolases"/>
    <property type="match status" value="2"/>
</dbReference>
<keyword evidence="8" id="KW-0498">Mitosis</keyword>